<dbReference type="Pfam" id="PF00787">
    <property type="entry name" value="PX"/>
    <property type="match status" value="1"/>
</dbReference>
<accession>H3GE33</accession>
<dbReference type="SMART" id="SM00312">
    <property type="entry name" value="PX"/>
    <property type="match status" value="1"/>
</dbReference>
<sequence>MATRTRTLKYLDVHELRYAIGVVARDETSGDVTEAVCLFCKHFGREQRADKKRKNTSTVKFFRESFRPDQYTQHHLLQHPTQWERYKSCSNEDKQHFFPSKSTETTNIQPSAAVEALIPSVEERGRCFDLKAAVVEVVAVLAVGLGPVNPTVETRDRRNYQYMLHHDYEEEEPTNCPRWSPPPDTFQSCQLVQMEPPVYRVVVYSKEQMDLLMEMAAQGLSSAQISRTLQVFRNRAVTLLEDVIGDAPMSKRGVILAGEQAVKYKVRVGGMTPEYNEDQTAEFHSLYSYLDVRVKFYNRASGLCSAHLLAIPKYVEKCDIMMFRTLDRVLTAVLPKWRKRLLGITTNGDIPIPIRIDKVIEHFHDAWITTRSNPVFATLEKQHATISQQGTLVASLAEECITGLHAQIRKEKRSGPKASTSEFISDDGRVVLSKSGMLEFVMASSALARELVKHGGTATVHATTEHLAPGAANMIASLVELSIYLKQQYAACTNSESNKGSRTVAVTDILPPVLPHELARFSPTEFRELLQAHEVASRGVLNEAGIKTIREEHGALCHDFAEDEDFRCALKNCTQDTRFNEAWGLTNGRFKHLEALAGGLATVRPLDAIKLSEANVGDLVLCPKDMEEARLLFADLELESVLHAQQFQPLTKLQEEIYDQQEEMRSSKRQKRNFFASQGKESLAAAALEASMRSVRMCGANANSFVLEEHQRWCDETVRERVVLKVSAPEARGTYLQKHTTYLVTQEPRQEGVRRRFRDFEWLRAVLHARYVGLLVPSLPDKTTTATVIKNDAFLQSRMRGLQRFLNGIMQSPYLRCDAAVVSFLGEPGDEATWEAMRKETAVMDNAGEGHMRWLQRIMCEHIASSPDSSLLCIVHWLTRVYAWFSSEISVFKRHVEQRERLLGELAACAKRLADKSAAMAKDVNTLHAIFAGWQLAETGTGSFVARNDAHLVALLDKSTATISGWSQVESFQPAIYELLLLENIKYMLHQATAMKQLLVEREKAIVGESSPEHKPSPPPSESPASPPTSGFSVASFTSAASSAASRFINAVEPPSLSVEEQRRRAHHTSELITRALMAEEMQRFRSETTTALENIMNHFSCAEAQLTKRSGSVWREFLKTSPVDPQALAQSTKELLDSASTSNPQPPSAADAF</sequence>
<feature type="region of interest" description="Disordered" evidence="1">
    <location>
        <begin position="1126"/>
        <end position="1154"/>
    </location>
</feature>
<evidence type="ECO:0000256" key="1">
    <source>
        <dbReference type="SAM" id="MobiDB-lite"/>
    </source>
</evidence>
<dbReference type="InterPro" id="IPR036871">
    <property type="entry name" value="PX_dom_sf"/>
</dbReference>
<reference evidence="3" key="2">
    <citation type="submission" date="2015-06" db="UniProtKB">
        <authorList>
            <consortium name="EnsemblProtists"/>
        </authorList>
    </citation>
    <scope>IDENTIFICATION</scope>
    <source>
        <strain evidence="3">Pr102</strain>
    </source>
</reference>
<dbReference type="EnsemblProtists" id="Phyra73880">
    <property type="protein sequence ID" value="Phyra73880"/>
    <property type="gene ID" value="Phyra73880"/>
</dbReference>
<dbReference type="EMBL" id="DS566002">
    <property type="status" value="NOT_ANNOTATED_CDS"/>
    <property type="molecule type" value="Genomic_DNA"/>
</dbReference>
<feature type="region of interest" description="Disordered" evidence="1">
    <location>
        <begin position="1007"/>
        <end position="1033"/>
    </location>
</feature>
<dbReference type="PANTHER" id="PTHR37067">
    <property type="entry name" value="PX DOMAIN-CONTAINING PROTEIN"/>
    <property type="match status" value="1"/>
</dbReference>
<dbReference type="GO" id="GO:0035091">
    <property type="term" value="F:phosphatidylinositol binding"/>
    <property type="evidence" value="ECO:0007669"/>
    <property type="project" value="InterPro"/>
</dbReference>
<dbReference type="InterPro" id="IPR001683">
    <property type="entry name" value="PX_dom"/>
</dbReference>
<dbReference type="InParanoid" id="H3GE33"/>
<evidence type="ECO:0000313" key="4">
    <source>
        <dbReference type="Proteomes" id="UP000005238"/>
    </source>
</evidence>
<dbReference type="PROSITE" id="PS50195">
    <property type="entry name" value="PX"/>
    <property type="match status" value="1"/>
</dbReference>
<dbReference type="HOGENOM" id="CLU_276166_0_0_1"/>
<dbReference type="VEuPathDB" id="FungiDB:KRP23_6885"/>
<feature type="domain" description="PX" evidence="2">
    <location>
        <begin position="720"/>
        <end position="832"/>
    </location>
</feature>
<dbReference type="PANTHER" id="PTHR37067:SF3">
    <property type="entry name" value="PX DOMAIN-CONTAINING PROTEIN"/>
    <property type="match status" value="1"/>
</dbReference>
<keyword evidence="4" id="KW-1185">Reference proteome</keyword>
<evidence type="ECO:0000259" key="2">
    <source>
        <dbReference type="PROSITE" id="PS50195"/>
    </source>
</evidence>
<feature type="compositionally biased region" description="Pro residues" evidence="1">
    <location>
        <begin position="1017"/>
        <end position="1027"/>
    </location>
</feature>
<organism evidence="3 4">
    <name type="scientific">Phytophthora ramorum</name>
    <name type="common">Sudden oak death agent</name>
    <dbReference type="NCBI Taxonomy" id="164328"/>
    <lineage>
        <taxon>Eukaryota</taxon>
        <taxon>Sar</taxon>
        <taxon>Stramenopiles</taxon>
        <taxon>Oomycota</taxon>
        <taxon>Peronosporomycetes</taxon>
        <taxon>Peronosporales</taxon>
        <taxon>Peronosporaceae</taxon>
        <taxon>Phytophthora</taxon>
    </lineage>
</organism>
<dbReference type="Proteomes" id="UP000005238">
    <property type="component" value="Unassembled WGS sequence"/>
</dbReference>
<dbReference type="Gene3D" id="3.30.1520.10">
    <property type="entry name" value="Phox-like domain"/>
    <property type="match status" value="1"/>
</dbReference>
<evidence type="ECO:0000313" key="3">
    <source>
        <dbReference type="EnsemblProtists" id="Phyra73880"/>
    </source>
</evidence>
<reference evidence="4" key="1">
    <citation type="journal article" date="2006" name="Science">
        <title>Phytophthora genome sequences uncover evolutionary origins and mechanisms of pathogenesis.</title>
        <authorList>
            <person name="Tyler B.M."/>
            <person name="Tripathy S."/>
            <person name="Zhang X."/>
            <person name="Dehal P."/>
            <person name="Jiang R.H."/>
            <person name="Aerts A."/>
            <person name="Arredondo F.D."/>
            <person name="Baxter L."/>
            <person name="Bensasson D."/>
            <person name="Beynon J.L."/>
            <person name="Chapman J."/>
            <person name="Damasceno C.M."/>
            <person name="Dorrance A.E."/>
            <person name="Dou D."/>
            <person name="Dickerman A.W."/>
            <person name="Dubchak I.L."/>
            <person name="Garbelotto M."/>
            <person name="Gijzen M."/>
            <person name="Gordon S.G."/>
            <person name="Govers F."/>
            <person name="Grunwald N.J."/>
            <person name="Huang W."/>
            <person name="Ivors K.L."/>
            <person name="Jones R.W."/>
            <person name="Kamoun S."/>
            <person name="Krampis K."/>
            <person name="Lamour K.H."/>
            <person name="Lee M.K."/>
            <person name="McDonald W.H."/>
            <person name="Medina M."/>
            <person name="Meijer H.J."/>
            <person name="Nordberg E.K."/>
            <person name="Maclean D.J."/>
            <person name="Ospina-Giraldo M.D."/>
            <person name="Morris P.F."/>
            <person name="Phuntumart V."/>
            <person name="Putnam N.H."/>
            <person name="Rash S."/>
            <person name="Rose J.K."/>
            <person name="Sakihama Y."/>
            <person name="Salamov A.A."/>
            <person name="Savidor A."/>
            <person name="Scheuring C.F."/>
            <person name="Smith B.M."/>
            <person name="Sobral B.W."/>
            <person name="Terry A."/>
            <person name="Torto-Alalibo T.A."/>
            <person name="Win J."/>
            <person name="Xu Z."/>
            <person name="Zhang H."/>
            <person name="Grigoriev I.V."/>
            <person name="Rokhsar D.S."/>
            <person name="Boore J.L."/>
        </authorList>
    </citation>
    <scope>NUCLEOTIDE SEQUENCE [LARGE SCALE GENOMIC DNA]</scope>
    <source>
        <strain evidence="4">Pr102</strain>
    </source>
</reference>
<protein>
    <recommendedName>
        <fullName evidence="2">PX domain-containing protein</fullName>
    </recommendedName>
</protein>
<dbReference type="VEuPathDB" id="FungiDB:KRP22_11983"/>
<dbReference type="SUPFAM" id="SSF64268">
    <property type="entry name" value="PX domain"/>
    <property type="match status" value="1"/>
</dbReference>
<name>H3GE33_PHYRM</name>
<dbReference type="STRING" id="164328.H3GE33"/>
<feature type="compositionally biased region" description="Polar residues" evidence="1">
    <location>
        <begin position="1129"/>
        <end position="1144"/>
    </location>
</feature>
<dbReference type="AlphaFoldDB" id="H3GE33"/>
<dbReference type="eggNOG" id="KOG2273">
    <property type="taxonomic scope" value="Eukaryota"/>
</dbReference>
<feature type="compositionally biased region" description="Basic and acidic residues" evidence="1">
    <location>
        <begin position="1007"/>
        <end position="1016"/>
    </location>
</feature>
<proteinExistence type="predicted"/>
<dbReference type="VEuPathDB" id="FungiDB:KRP22_11984"/>
<dbReference type="VEuPathDB" id="FungiDB:KRP23_6884"/>